<feature type="transmembrane region" description="Helical" evidence="1">
    <location>
        <begin position="204"/>
        <end position="224"/>
    </location>
</feature>
<sequence length="420" mass="46247">MIIGAASIIPTALVGDESFRTLWRTPKSITTETLLLFGCGAIALAFGALIAFAVYAAPRPGVTRWPALDEDTLRLLSRAGTVLTALTVTGYVGFCFLILRSGLSFGQLFAGSEDDGYLPAKDAIGTIPGLTTMTQLGVAAVVIATTVAVQRFSWVEVAKVAIVIGLAVPRAYIYAERLAILELVIPVSVIVAAHLSVGRRRQRATARLLPLAGLALVVVVFSVFEYNRSWSYYRTHGQTSFLEFALSRLAGYYVTALNNGQLILQHLDWPGRWPFDTIDGFWSAPGIEQAGVYERLSGYPPPYARGNVSPYFDTLAQFGNPEFNNQSGYVGPFIDYGWFGGLLFMFAIGVVAGLLYRQFCHGRPLGLLVYPVFFVGLVEMPRYVYWGQGRATYAWLAIAIVLFLLYRRRSRVRLVHRTEL</sequence>
<proteinExistence type="predicted"/>
<keyword evidence="1" id="KW-1133">Transmembrane helix</keyword>
<feature type="transmembrane region" description="Helical" evidence="1">
    <location>
        <begin position="34"/>
        <end position="55"/>
    </location>
</feature>
<feature type="transmembrane region" description="Helical" evidence="1">
    <location>
        <begin position="391"/>
        <end position="407"/>
    </location>
</feature>
<dbReference type="STRING" id="564198.BST17_26090"/>
<keyword evidence="1" id="KW-0472">Membrane</keyword>
<accession>A0A1W9YPG8</accession>
<comment type="caution">
    <text evidence="2">The sequence shown here is derived from an EMBL/GenBank/DDBJ whole genome shotgun (WGS) entry which is preliminary data.</text>
</comment>
<evidence type="ECO:0008006" key="4">
    <source>
        <dbReference type="Google" id="ProtNLM"/>
    </source>
</evidence>
<feature type="transmembrane region" description="Helical" evidence="1">
    <location>
        <begin position="152"/>
        <end position="172"/>
    </location>
</feature>
<evidence type="ECO:0000256" key="1">
    <source>
        <dbReference type="SAM" id="Phobius"/>
    </source>
</evidence>
<feature type="transmembrane region" description="Helical" evidence="1">
    <location>
        <begin position="178"/>
        <end position="197"/>
    </location>
</feature>
<protein>
    <recommendedName>
        <fullName evidence="4">Oligosaccharide repeat unit polymerase</fullName>
    </recommendedName>
</protein>
<dbReference type="EMBL" id="MVHJ01000038">
    <property type="protein sequence ID" value="ORA01924.1"/>
    <property type="molecule type" value="Genomic_DNA"/>
</dbReference>
<evidence type="ECO:0000313" key="3">
    <source>
        <dbReference type="Proteomes" id="UP000192366"/>
    </source>
</evidence>
<dbReference type="Proteomes" id="UP000192366">
    <property type="component" value="Unassembled WGS sequence"/>
</dbReference>
<feature type="transmembrane region" description="Helical" evidence="1">
    <location>
        <begin position="336"/>
        <end position="355"/>
    </location>
</feature>
<feature type="transmembrane region" description="Helical" evidence="1">
    <location>
        <begin position="75"/>
        <end position="99"/>
    </location>
</feature>
<gene>
    <name evidence="2" type="ORF">BST17_26090</name>
</gene>
<dbReference type="AlphaFoldDB" id="A0A1W9YPG8"/>
<name>A0A1W9YPG8_MYCBA</name>
<dbReference type="OrthoDB" id="9809977at2"/>
<reference evidence="2 3" key="1">
    <citation type="submission" date="2017-02" db="EMBL/GenBank/DDBJ databases">
        <title>The new phylogeny of genus Mycobacterium.</title>
        <authorList>
            <person name="Tortoli E."/>
            <person name="Trovato A."/>
            <person name="Cirillo D.M."/>
        </authorList>
    </citation>
    <scope>NUCLEOTIDE SEQUENCE [LARGE SCALE GENOMIC DNA]</scope>
    <source>
        <strain evidence="2 3">DSM 45578</strain>
    </source>
</reference>
<feature type="transmembrane region" description="Helical" evidence="1">
    <location>
        <begin position="367"/>
        <end position="385"/>
    </location>
</feature>
<keyword evidence="3" id="KW-1185">Reference proteome</keyword>
<keyword evidence="1" id="KW-0812">Transmembrane</keyword>
<organism evidence="2 3">
    <name type="scientific">Mycolicibacterium bacteremicum</name>
    <name type="common">Mycobacterium bacteremicum</name>
    <dbReference type="NCBI Taxonomy" id="564198"/>
    <lineage>
        <taxon>Bacteria</taxon>
        <taxon>Bacillati</taxon>
        <taxon>Actinomycetota</taxon>
        <taxon>Actinomycetes</taxon>
        <taxon>Mycobacteriales</taxon>
        <taxon>Mycobacteriaceae</taxon>
        <taxon>Mycolicibacterium</taxon>
    </lineage>
</organism>
<evidence type="ECO:0000313" key="2">
    <source>
        <dbReference type="EMBL" id="ORA01924.1"/>
    </source>
</evidence>